<keyword evidence="3" id="KW-0808">Transferase</keyword>
<keyword evidence="4" id="KW-1185">Reference proteome</keyword>
<evidence type="ECO:0000256" key="1">
    <source>
        <dbReference type="ARBA" id="ARBA00006479"/>
    </source>
</evidence>
<dbReference type="PANTHER" id="PTHR18964:SF169">
    <property type="entry name" value="N-ACETYLMANNOSAMINE KINASE"/>
    <property type="match status" value="1"/>
</dbReference>
<dbReference type="GO" id="GO:0016301">
    <property type="term" value="F:kinase activity"/>
    <property type="evidence" value="ECO:0007669"/>
    <property type="project" value="UniProtKB-KW"/>
</dbReference>
<comment type="similarity">
    <text evidence="1">Belongs to the ROK (NagC/XylR) family.</text>
</comment>
<name>A0A1C6W0D6_9ACTN</name>
<organism evidence="3 4">
    <name type="scientific">Micromonospora citrea</name>
    <dbReference type="NCBI Taxonomy" id="47855"/>
    <lineage>
        <taxon>Bacteria</taxon>
        <taxon>Bacillati</taxon>
        <taxon>Actinomycetota</taxon>
        <taxon>Actinomycetes</taxon>
        <taxon>Micromonosporales</taxon>
        <taxon>Micromonosporaceae</taxon>
        <taxon>Micromonospora</taxon>
    </lineage>
</organism>
<dbReference type="SUPFAM" id="SSF53067">
    <property type="entry name" value="Actin-like ATPase domain"/>
    <property type="match status" value="1"/>
</dbReference>
<reference evidence="4" key="1">
    <citation type="submission" date="2016-06" db="EMBL/GenBank/DDBJ databases">
        <authorList>
            <person name="Varghese N."/>
            <person name="Submissions Spin"/>
        </authorList>
    </citation>
    <scope>NUCLEOTIDE SEQUENCE [LARGE SCALE GENOMIC DNA]</scope>
    <source>
        <strain evidence="4">DSM 43903</strain>
    </source>
</reference>
<feature type="compositionally biased region" description="Basic and acidic residues" evidence="2">
    <location>
        <begin position="20"/>
        <end position="42"/>
    </location>
</feature>
<dbReference type="InterPro" id="IPR043129">
    <property type="entry name" value="ATPase_NBD"/>
</dbReference>
<dbReference type="PANTHER" id="PTHR18964">
    <property type="entry name" value="ROK (REPRESSOR, ORF, KINASE) FAMILY"/>
    <property type="match status" value="1"/>
</dbReference>
<evidence type="ECO:0000313" key="4">
    <source>
        <dbReference type="Proteomes" id="UP000199001"/>
    </source>
</evidence>
<evidence type="ECO:0000256" key="2">
    <source>
        <dbReference type="SAM" id="MobiDB-lite"/>
    </source>
</evidence>
<evidence type="ECO:0000313" key="3">
    <source>
        <dbReference type="EMBL" id="SCL71952.1"/>
    </source>
</evidence>
<dbReference type="Pfam" id="PF00480">
    <property type="entry name" value="ROK"/>
    <property type="match status" value="1"/>
</dbReference>
<dbReference type="Proteomes" id="UP000199001">
    <property type="component" value="Unassembled WGS sequence"/>
</dbReference>
<sequence length="345" mass="34314">MPDPQGPAVGPGPQRPAGPDPRRPDGVPDPRRPAGPDPRRPDGVLGVDVGGTKVALRAEAAGRPAYDRVFHWPRGGDATADLAVLAAEADRLRGAWGPVGAVGVAMPATTDAAGTVTTWPGRPGWAGLDLAGALRRVFPDATTAVADDGDLAALAEARHAGHDDVVYLGVGTGVGGGVVLAGRSVPGRSSAEVGHMVVALDGARCDCGRRGCLQSVASGPATLRRAGAARGAEVSFDDLRAGLRDGRTWAVDAVEASCRALAAAVVSLGELLDPAVAIVGGGFAAGLPGFVPLVADRARSAGRPGRPAPPVLPAALGGLSSLHGAVELARGLAGAPHSRSPVSTP</sequence>
<accession>A0A1C6W0D6</accession>
<dbReference type="PROSITE" id="PS01125">
    <property type="entry name" value="ROK"/>
    <property type="match status" value="1"/>
</dbReference>
<proteinExistence type="inferred from homology"/>
<dbReference type="AlphaFoldDB" id="A0A1C6W0D6"/>
<dbReference type="Gene3D" id="3.30.420.40">
    <property type="match status" value="2"/>
</dbReference>
<dbReference type="EMBL" id="FMHZ01000002">
    <property type="protein sequence ID" value="SCL71952.1"/>
    <property type="molecule type" value="Genomic_DNA"/>
</dbReference>
<gene>
    <name evidence="3" type="ORF">GA0070606_5889</name>
</gene>
<dbReference type="InterPro" id="IPR049874">
    <property type="entry name" value="ROK_cs"/>
</dbReference>
<dbReference type="InterPro" id="IPR000600">
    <property type="entry name" value="ROK"/>
</dbReference>
<keyword evidence="3" id="KW-0418">Kinase</keyword>
<dbReference type="STRING" id="47855.GA0070606_5889"/>
<protein>
    <submittedName>
        <fullName evidence="3">Kanosamine 6-kinase</fullName>
    </submittedName>
</protein>
<feature type="region of interest" description="Disordered" evidence="2">
    <location>
        <begin position="1"/>
        <end position="47"/>
    </location>
</feature>